<proteinExistence type="predicted"/>
<dbReference type="Proteomes" id="UP001056120">
    <property type="component" value="Linkage Group LG10"/>
</dbReference>
<accession>A0ACB9I196</accession>
<evidence type="ECO:0000313" key="2">
    <source>
        <dbReference type="Proteomes" id="UP001056120"/>
    </source>
</evidence>
<reference evidence="1 2" key="2">
    <citation type="journal article" date="2022" name="Mol. Ecol. Resour.">
        <title>The genomes of chicory, endive, great burdock and yacon provide insights into Asteraceae paleo-polyploidization history and plant inulin production.</title>
        <authorList>
            <person name="Fan W."/>
            <person name="Wang S."/>
            <person name="Wang H."/>
            <person name="Wang A."/>
            <person name="Jiang F."/>
            <person name="Liu H."/>
            <person name="Zhao H."/>
            <person name="Xu D."/>
            <person name="Zhang Y."/>
        </authorList>
    </citation>
    <scope>NUCLEOTIDE SEQUENCE [LARGE SCALE GENOMIC DNA]</scope>
    <source>
        <strain evidence="2">cv. Yunnan</strain>
        <tissue evidence="1">Leaves</tissue>
    </source>
</reference>
<dbReference type="EMBL" id="CM042027">
    <property type="protein sequence ID" value="KAI3801236.1"/>
    <property type="molecule type" value="Genomic_DNA"/>
</dbReference>
<organism evidence="1 2">
    <name type="scientific">Smallanthus sonchifolius</name>
    <dbReference type="NCBI Taxonomy" id="185202"/>
    <lineage>
        <taxon>Eukaryota</taxon>
        <taxon>Viridiplantae</taxon>
        <taxon>Streptophyta</taxon>
        <taxon>Embryophyta</taxon>
        <taxon>Tracheophyta</taxon>
        <taxon>Spermatophyta</taxon>
        <taxon>Magnoliopsida</taxon>
        <taxon>eudicotyledons</taxon>
        <taxon>Gunneridae</taxon>
        <taxon>Pentapetalae</taxon>
        <taxon>asterids</taxon>
        <taxon>campanulids</taxon>
        <taxon>Asterales</taxon>
        <taxon>Asteraceae</taxon>
        <taxon>Asteroideae</taxon>
        <taxon>Heliantheae alliance</taxon>
        <taxon>Millerieae</taxon>
        <taxon>Smallanthus</taxon>
    </lineage>
</organism>
<name>A0ACB9I196_9ASTR</name>
<evidence type="ECO:0000313" key="1">
    <source>
        <dbReference type="EMBL" id="KAI3801236.1"/>
    </source>
</evidence>
<sequence>MFGAGLIVGLLFKATNWANKSTNSITPYPQFCQLISPINLCSGIVSCKLAMSNRRPVIGELITSPTTPLEFKVLSPTGIINRNMGGIGLGIVAALGNKRMLSDPVPVIRSRTGGDRGMMDEDYTIVTSNIPNKLFRKVYHGGKKIDIRGKDCIFNISPARFGDDDMRVPQPPDFLDSCHLCNKKLHGKDIYMYRGEKAFCSPECRSRQIAMDERPEKYCSSQASSSGANRVIAATGIFAI</sequence>
<reference evidence="2" key="1">
    <citation type="journal article" date="2022" name="Mol. Ecol. Resour.">
        <title>The genomes of chicory, endive, great burdock and yacon provide insights into Asteraceae palaeo-polyploidization history and plant inulin production.</title>
        <authorList>
            <person name="Fan W."/>
            <person name="Wang S."/>
            <person name="Wang H."/>
            <person name="Wang A."/>
            <person name="Jiang F."/>
            <person name="Liu H."/>
            <person name="Zhao H."/>
            <person name="Xu D."/>
            <person name="Zhang Y."/>
        </authorList>
    </citation>
    <scope>NUCLEOTIDE SEQUENCE [LARGE SCALE GENOMIC DNA]</scope>
    <source>
        <strain evidence="2">cv. Yunnan</strain>
    </source>
</reference>
<keyword evidence="2" id="KW-1185">Reference proteome</keyword>
<comment type="caution">
    <text evidence="1">The sequence shown here is derived from an EMBL/GenBank/DDBJ whole genome shotgun (WGS) entry which is preliminary data.</text>
</comment>
<protein>
    <submittedName>
        <fullName evidence="1">Uncharacterized protein</fullName>
    </submittedName>
</protein>
<gene>
    <name evidence="1" type="ORF">L1987_29340</name>
</gene>